<feature type="transmembrane region" description="Helical" evidence="7">
    <location>
        <begin position="478"/>
        <end position="500"/>
    </location>
</feature>
<sequence length="506" mass="57419">MACFELLIFLGFSIQLLHKGLDIITLRALIPHLFIQAFPYSIPSALLTATSMTYGRMSADHEIIAIQASGIHILRIITPVLVIGVVFSLITLTLSAEILPRSCYKIILLQERAINNILAGRLATFQKKIDLHPYQIYIGSVEDGINKDIAVIEYANDYVMNVILAEEGAIKMDEAENKIFLTLHRGEFLKPNYKKLEEIPRVGVFKETTFEISLKEKKRESSSKYMTIFQLCRYNREINNELAKNPKTPLSPERNKDDLMKDLGAHREELSNLSRKREKLATELKRSNENLARQASKIEGLENESKIAKNYILVANENLIQVKKETKAGTLMAEDRDKKIMQIKETIEREKQRIYNIERKVSAARDVQSEETKKITSLSQAISEINIRRDALLKNVEAMEEESTVAGKEDIRRKNDISIHKRLSQALSCIPFVIIGISLGIMLRSGHLMVGFGASFMVILFIYYPLVVTGMVLAKDTFIPVAPALWGANSILFIGGMFVFRKLFIR</sequence>
<evidence type="ECO:0000256" key="6">
    <source>
        <dbReference type="SAM" id="Coils"/>
    </source>
</evidence>
<dbReference type="PANTHER" id="PTHR33529:SF6">
    <property type="entry name" value="YJGP_YJGQ FAMILY PERMEASE"/>
    <property type="match status" value="1"/>
</dbReference>
<feature type="coiled-coil region" evidence="6">
    <location>
        <begin position="256"/>
        <end position="304"/>
    </location>
</feature>
<reference evidence="9" key="1">
    <citation type="journal article" date="2015" name="Genome Announc.">
        <title>Draft Genome Sequence of an Anaerobic Ammonium-Oxidizing Bacterium, "Candidatus Brocadia sinica".</title>
        <authorList>
            <person name="Oshiki M."/>
            <person name="Shinyako-Hata K."/>
            <person name="Satoh H."/>
            <person name="Okabe S."/>
        </authorList>
    </citation>
    <scope>NUCLEOTIDE SEQUENCE [LARGE SCALE GENOMIC DNA]</scope>
    <source>
        <strain evidence="9">JPN1</strain>
    </source>
</reference>
<protein>
    <submittedName>
        <fullName evidence="8">Permease YjgP/YjgQ family protein</fullName>
    </submittedName>
</protein>
<feature type="coiled-coil region" evidence="6">
    <location>
        <begin position="340"/>
        <end position="402"/>
    </location>
</feature>
<keyword evidence="4 7" id="KW-1133">Transmembrane helix</keyword>
<feature type="transmembrane region" description="Helical" evidence="7">
    <location>
        <begin position="423"/>
        <end position="441"/>
    </location>
</feature>
<evidence type="ECO:0000313" key="8">
    <source>
        <dbReference type="EMBL" id="GAN34703.1"/>
    </source>
</evidence>
<evidence type="ECO:0000256" key="7">
    <source>
        <dbReference type="SAM" id="Phobius"/>
    </source>
</evidence>
<keyword evidence="9" id="KW-1185">Reference proteome</keyword>
<keyword evidence="6" id="KW-0175">Coiled coil</keyword>
<comment type="subcellular location">
    <subcellularLocation>
        <location evidence="1">Cell membrane</location>
        <topology evidence="1">Multi-pass membrane protein</topology>
    </subcellularLocation>
</comment>
<evidence type="ECO:0000256" key="2">
    <source>
        <dbReference type="ARBA" id="ARBA00022475"/>
    </source>
</evidence>
<keyword evidence="5 7" id="KW-0472">Membrane</keyword>
<feature type="transmembrane region" description="Helical" evidence="7">
    <location>
        <begin position="76"/>
        <end position="96"/>
    </location>
</feature>
<evidence type="ECO:0000256" key="3">
    <source>
        <dbReference type="ARBA" id="ARBA00022692"/>
    </source>
</evidence>
<evidence type="ECO:0000256" key="1">
    <source>
        <dbReference type="ARBA" id="ARBA00004651"/>
    </source>
</evidence>
<feature type="transmembrane region" description="Helical" evidence="7">
    <location>
        <begin position="448"/>
        <end position="466"/>
    </location>
</feature>
<dbReference type="InterPro" id="IPR005495">
    <property type="entry name" value="LptG/LptF_permease"/>
</dbReference>
<keyword evidence="3 7" id="KW-0812">Transmembrane</keyword>
<feature type="transmembrane region" description="Helical" evidence="7">
    <location>
        <begin position="38"/>
        <end position="55"/>
    </location>
</feature>
<evidence type="ECO:0000256" key="4">
    <source>
        <dbReference type="ARBA" id="ARBA00022989"/>
    </source>
</evidence>
<organism evidence="8 9">
    <name type="scientific">Candidatus Brocadia sinica JPN1</name>
    <dbReference type="NCBI Taxonomy" id="1197129"/>
    <lineage>
        <taxon>Bacteria</taxon>
        <taxon>Pseudomonadati</taxon>
        <taxon>Planctomycetota</taxon>
        <taxon>Candidatus Brocadiia</taxon>
        <taxon>Candidatus Brocadiales</taxon>
        <taxon>Candidatus Brocadiaceae</taxon>
        <taxon>Candidatus Brocadia</taxon>
    </lineage>
</organism>
<dbReference type="Pfam" id="PF03739">
    <property type="entry name" value="LptF_LptG"/>
    <property type="match status" value="2"/>
</dbReference>
<proteinExistence type="predicted"/>
<gene>
    <name evidence="8" type="ORF">BROSI_A3246</name>
</gene>
<dbReference type="EMBL" id="BAFN01000001">
    <property type="protein sequence ID" value="GAN34703.1"/>
    <property type="molecule type" value="Genomic_DNA"/>
</dbReference>
<dbReference type="PANTHER" id="PTHR33529">
    <property type="entry name" value="SLR0882 PROTEIN-RELATED"/>
    <property type="match status" value="1"/>
</dbReference>
<name>A0ABQ0K0V2_9BACT</name>
<accession>A0ABQ0K0V2</accession>
<comment type="caution">
    <text evidence="8">The sequence shown here is derived from an EMBL/GenBank/DDBJ whole genome shotgun (WGS) entry which is preliminary data.</text>
</comment>
<dbReference type="Proteomes" id="UP000032309">
    <property type="component" value="Unassembled WGS sequence"/>
</dbReference>
<keyword evidence="2" id="KW-1003">Cell membrane</keyword>
<evidence type="ECO:0000313" key="9">
    <source>
        <dbReference type="Proteomes" id="UP000032309"/>
    </source>
</evidence>
<evidence type="ECO:0000256" key="5">
    <source>
        <dbReference type="ARBA" id="ARBA00023136"/>
    </source>
</evidence>